<sequence>VISKVMEAKPNGLSYLVEQHLALKHSAISREQFTDEKTHGEHRQVIHIQTTGAIVASTAGGIVAAAGIGLLTAKMAFTGAAATLTGAAATSTALQLIVHKQVARPLTAIRVR</sequence>
<dbReference type="EMBL" id="JBJKFK010000548">
    <property type="protein sequence ID" value="KAL3316383.1"/>
    <property type="molecule type" value="Genomic_DNA"/>
</dbReference>
<evidence type="ECO:0000313" key="2">
    <source>
        <dbReference type="Proteomes" id="UP001626550"/>
    </source>
</evidence>
<dbReference type="Proteomes" id="UP001626550">
    <property type="component" value="Unassembled WGS sequence"/>
</dbReference>
<keyword evidence="2" id="KW-1185">Reference proteome</keyword>
<dbReference type="AlphaFoldDB" id="A0ABD2QA74"/>
<evidence type="ECO:0000313" key="1">
    <source>
        <dbReference type="EMBL" id="KAL3316383.1"/>
    </source>
</evidence>
<comment type="caution">
    <text evidence="1">The sequence shown here is derived from an EMBL/GenBank/DDBJ whole genome shotgun (WGS) entry which is preliminary data.</text>
</comment>
<organism evidence="1 2">
    <name type="scientific">Cichlidogyrus casuarinus</name>
    <dbReference type="NCBI Taxonomy" id="1844966"/>
    <lineage>
        <taxon>Eukaryota</taxon>
        <taxon>Metazoa</taxon>
        <taxon>Spiralia</taxon>
        <taxon>Lophotrochozoa</taxon>
        <taxon>Platyhelminthes</taxon>
        <taxon>Monogenea</taxon>
        <taxon>Monopisthocotylea</taxon>
        <taxon>Dactylogyridea</taxon>
        <taxon>Ancyrocephalidae</taxon>
        <taxon>Cichlidogyrus</taxon>
    </lineage>
</organism>
<reference evidence="1 2" key="1">
    <citation type="submission" date="2024-11" db="EMBL/GenBank/DDBJ databases">
        <title>Adaptive evolution of stress response genes in parasites aligns with host niche diversity.</title>
        <authorList>
            <person name="Hahn C."/>
            <person name="Resl P."/>
        </authorList>
    </citation>
    <scope>NUCLEOTIDE SEQUENCE [LARGE SCALE GENOMIC DNA]</scope>
    <source>
        <strain evidence="1">EGGRZ-B1_66</strain>
        <tissue evidence="1">Body</tissue>
    </source>
</reference>
<protein>
    <submittedName>
        <fullName evidence="1">Uncharacterized protein</fullName>
    </submittedName>
</protein>
<feature type="non-terminal residue" evidence="1">
    <location>
        <position position="1"/>
    </location>
</feature>
<gene>
    <name evidence="1" type="ORF">Ciccas_004982</name>
</gene>
<accession>A0ABD2QA74</accession>
<proteinExistence type="predicted"/>
<name>A0ABD2QA74_9PLAT</name>